<keyword evidence="3" id="KW-0540">Nuclease</keyword>
<dbReference type="GO" id="GO:0004540">
    <property type="term" value="F:RNA nuclease activity"/>
    <property type="evidence" value="ECO:0007669"/>
    <property type="project" value="InterPro"/>
</dbReference>
<keyword evidence="5" id="KW-0378">Hydrolase</keyword>
<accession>A0A8J6TJS6</accession>
<evidence type="ECO:0000256" key="5">
    <source>
        <dbReference type="ARBA" id="ARBA00022801"/>
    </source>
</evidence>
<dbReference type="GO" id="GO:0110001">
    <property type="term" value="C:toxin-antitoxin complex"/>
    <property type="evidence" value="ECO:0007669"/>
    <property type="project" value="InterPro"/>
</dbReference>
<protein>
    <submittedName>
        <fullName evidence="7">DUF86 domain-containing protein</fullName>
    </submittedName>
</protein>
<dbReference type="EMBL" id="JACNJN010000199">
    <property type="protein sequence ID" value="MBC8336840.1"/>
    <property type="molecule type" value="Genomic_DNA"/>
</dbReference>
<dbReference type="GO" id="GO:0000166">
    <property type="term" value="F:nucleotide binding"/>
    <property type="evidence" value="ECO:0007669"/>
    <property type="project" value="UniProtKB-KW"/>
</dbReference>
<evidence type="ECO:0000256" key="6">
    <source>
        <dbReference type="ARBA" id="ARBA00024207"/>
    </source>
</evidence>
<evidence type="ECO:0000256" key="1">
    <source>
        <dbReference type="ARBA" id="ARBA00022553"/>
    </source>
</evidence>
<dbReference type="Proteomes" id="UP000614469">
    <property type="component" value="Unassembled WGS sequence"/>
</dbReference>
<gene>
    <name evidence="7" type="ORF">H8E29_16390</name>
</gene>
<evidence type="ECO:0000256" key="3">
    <source>
        <dbReference type="ARBA" id="ARBA00022722"/>
    </source>
</evidence>
<reference evidence="7 8" key="1">
    <citation type="submission" date="2020-08" db="EMBL/GenBank/DDBJ databases">
        <title>Bridging the membrane lipid divide: bacteria of the FCB group superphylum have the potential to synthesize archaeal ether lipids.</title>
        <authorList>
            <person name="Villanueva L."/>
            <person name="Von Meijenfeldt F.A.B."/>
            <person name="Westbye A.B."/>
            <person name="Yadav S."/>
            <person name="Hopmans E.C."/>
            <person name="Dutilh B.E."/>
            <person name="Sinninghe Damste J.S."/>
        </authorList>
    </citation>
    <scope>NUCLEOTIDE SEQUENCE [LARGE SCALE GENOMIC DNA]</scope>
    <source>
        <strain evidence="7">NIOZ-UU36</strain>
    </source>
</reference>
<sequence>MSRHDPLIALRHMRDYARESVDLAQEKSRQDLDDNRTFNLAQARLLEIIGEAANRIPVEFQMEHPEIAWGQIVSLRNRLIHGYDAIDFDIMWLIIQSDLPELIKQLENII</sequence>
<name>A0A8J6TJS6_9CHLR</name>
<evidence type="ECO:0000313" key="7">
    <source>
        <dbReference type="EMBL" id="MBC8336840.1"/>
    </source>
</evidence>
<dbReference type="PANTHER" id="PTHR34139:SF1">
    <property type="entry name" value="RNASE MJ1380-RELATED"/>
    <property type="match status" value="1"/>
</dbReference>
<dbReference type="InterPro" id="IPR037038">
    <property type="entry name" value="HepT-like_sf"/>
</dbReference>
<organism evidence="7 8">
    <name type="scientific">Candidatus Desulfolinea nitratireducens</name>
    <dbReference type="NCBI Taxonomy" id="2841698"/>
    <lineage>
        <taxon>Bacteria</taxon>
        <taxon>Bacillati</taxon>
        <taxon>Chloroflexota</taxon>
        <taxon>Anaerolineae</taxon>
        <taxon>Anaerolineales</taxon>
        <taxon>Anaerolineales incertae sedis</taxon>
        <taxon>Candidatus Desulfolinea</taxon>
    </lineage>
</organism>
<proteinExistence type="inferred from homology"/>
<evidence type="ECO:0000256" key="4">
    <source>
        <dbReference type="ARBA" id="ARBA00022741"/>
    </source>
</evidence>
<dbReference type="Gene3D" id="1.20.120.580">
    <property type="entry name" value="bsu32300-like"/>
    <property type="match status" value="1"/>
</dbReference>
<dbReference type="GO" id="GO:0016787">
    <property type="term" value="F:hydrolase activity"/>
    <property type="evidence" value="ECO:0007669"/>
    <property type="project" value="UniProtKB-KW"/>
</dbReference>
<comment type="caution">
    <text evidence="7">The sequence shown here is derived from an EMBL/GenBank/DDBJ whole genome shotgun (WGS) entry which is preliminary data.</text>
</comment>
<dbReference type="InterPro" id="IPR008201">
    <property type="entry name" value="HepT-like"/>
</dbReference>
<keyword evidence="2" id="KW-1277">Toxin-antitoxin system</keyword>
<keyword evidence="1" id="KW-0597">Phosphoprotein</keyword>
<evidence type="ECO:0000256" key="2">
    <source>
        <dbReference type="ARBA" id="ARBA00022649"/>
    </source>
</evidence>
<dbReference type="PANTHER" id="PTHR34139">
    <property type="entry name" value="UPF0331 PROTEIN MJ0127"/>
    <property type="match status" value="1"/>
</dbReference>
<comment type="similarity">
    <text evidence="6">Belongs to the HepT RNase toxin family.</text>
</comment>
<dbReference type="Pfam" id="PF01934">
    <property type="entry name" value="HepT-like"/>
    <property type="match status" value="1"/>
</dbReference>
<keyword evidence="4" id="KW-0547">Nucleotide-binding</keyword>
<evidence type="ECO:0000313" key="8">
    <source>
        <dbReference type="Proteomes" id="UP000614469"/>
    </source>
</evidence>
<dbReference type="InterPro" id="IPR051813">
    <property type="entry name" value="HepT_RNase_toxin"/>
</dbReference>
<dbReference type="AlphaFoldDB" id="A0A8J6TJS6"/>